<organism evidence="5 6">
    <name type="scientific">Gordonia iterans</name>
    <dbReference type="NCBI Taxonomy" id="1004901"/>
    <lineage>
        <taxon>Bacteria</taxon>
        <taxon>Bacillati</taxon>
        <taxon>Actinomycetota</taxon>
        <taxon>Actinomycetes</taxon>
        <taxon>Mycobacteriales</taxon>
        <taxon>Gordoniaceae</taxon>
        <taxon>Gordonia</taxon>
    </lineage>
</organism>
<evidence type="ECO:0000256" key="3">
    <source>
        <dbReference type="RuleBase" id="RU361235"/>
    </source>
</evidence>
<dbReference type="OrthoDB" id="3199405at2"/>
<sequence length="470" mass="48837">MSDDAIDQPTVTVSGGRIRGAASGGVHAFLGVPYAAPPTGRAAFEAPSPVVSWEGVRDATAYGPTAPQIGYPTPIAALFDNVIELGDDYLNVNVWTPDPGLSGLPVMVWIHGGAFSRGSNRLAFYSGEAFARDGVVMVGVNYRLGTPGFGSVAGAPENRGLLDQIAALRWVQENIAAFGGDPDRVTIFGESAGAMSVASLVASPRAKGLFQQAISQSGGGGVAARVADARRVTARIAEIAGVAPDVEGLSSLSSDELLSAQTTMALELTMNPDPAIWGPSIIENGLGIMSQVPVIDDNVLPDKPVELIAGGAGAGIPMIAGWNADEYRFFLVPTGVADMVTPEAARGLLSRSDRAVEQFDAQLEDGVAPGDALCTALTELAFAAPARAIAAARPESPTHLYEFGWQSPVGGIRAGHTVELPYVFDRLTQARKLLGDDPDQGLADQIHGAWVRFAATGDPGWPAGEVRRFG</sequence>
<feature type="domain" description="Carboxylesterase type B" evidence="4">
    <location>
        <begin position="8"/>
        <end position="459"/>
    </location>
</feature>
<reference evidence="5 6" key="1">
    <citation type="submission" date="2018-03" db="EMBL/GenBank/DDBJ databases">
        <title>Characteristics and genome of n-alkane degrading marine bacteria Gordonia iterans isolated from crude oil contaminated in Tae-an, South Korea.</title>
        <authorList>
            <person name="Lee S.-S."/>
            <person name="Kim H."/>
        </authorList>
    </citation>
    <scope>NUCLEOTIDE SEQUENCE [LARGE SCALE GENOMIC DNA]</scope>
    <source>
        <strain evidence="5 6">Co17</strain>
    </source>
</reference>
<proteinExistence type="inferred from homology"/>
<protein>
    <recommendedName>
        <fullName evidence="3">Carboxylic ester hydrolase</fullName>
        <ecNumber evidence="3">3.1.1.-</ecNumber>
    </recommendedName>
</protein>
<accession>A0A2S0KDR8</accession>
<evidence type="ECO:0000313" key="5">
    <source>
        <dbReference type="EMBL" id="AVL99793.1"/>
    </source>
</evidence>
<dbReference type="EC" id="3.1.1.-" evidence="3"/>
<evidence type="ECO:0000256" key="2">
    <source>
        <dbReference type="ARBA" id="ARBA00022801"/>
    </source>
</evidence>
<evidence type="ECO:0000259" key="4">
    <source>
        <dbReference type="Pfam" id="PF00135"/>
    </source>
</evidence>
<dbReference type="AlphaFoldDB" id="A0A2S0KDR8"/>
<dbReference type="InterPro" id="IPR019826">
    <property type="entry name" value="Carboxylesterase_B_AS"/>
</dbReference>
<gene>
    <name evidence="5" type="ORF">C6V83_05365</name>
</gene>
<dbReference type="InterPro" id="IPR002018">
    <property type="entry name" value="CarbesteraseB"/>
</dbReference>
<dbReference type="InterPro" id="IPR050309">
    <property type="entry name" value="Type-B_Carboxylest/Lipase"/>
</dbReference>
<dbReference type="PANTHER" id="PTHR11559">
    <property type="entry name" value="CARBOXYLESTERASE"/>
    <property type="match status" value="1"/>
</dbReference>
<dbReference type="SUPFAM" id="SSF53474">
    <property type="entry name" value="alpha/beta-Hydrolases"/>
    <property type="match status" value="1"/>
</dbReference>
<keyword evidence="6" id="KW-1185">Reference proteome</keyword>
<dbReference type="Pfam" id="PF00135">
    <property type="entry name" value="COesterase"/>
    <property type="match status" value="1"/>
</dbReference>
<name>A0A2S0KDR8_9ACTN</name>
<keyword evidence="2 3" id="KW-0378">Hydrolase</keyword>
<evidence type="ECO:0000256" key="1">
    <source>
        <dbReference type="ARBA" id="ARBA00005964"/>
    </source>
</evidence>
<dbReference type="PROSITE" id="PS00122">
    <property type="entry name" value="CARBOXYLESTERASE_B_1"/>
    <property type="match status" value="1"/>
</dbReference>
<evidence type="ECO:0000313" key="6">
    <source>
        <dbReference type="Proteomes" id="UP000239814"/>
    </source>
</evidence>
<dbReference type="RefSeq" id="WP_105941525.1">
    <property type="nucleotide sequence ID" value="NZ_CP027433.1"/>
</dbReference>
<comment type="similarity">
    <text evidence="1 3">Belongs to the type-B carboxylesterase/lipase family.</text>
</comment>
<dbReference type="Proteomes" id="UP000239814">
    <property type="component" value="Chromosome"/>
</dbReference>
<dbReference type="KEGG" id="git:C6V83_05365"/>
<dbReference type="Gene3D" id="3.40.50.1820">
    <property type="entry name" value="alpha/beta hydrolase"/>
    <property type="match status" value="1"/>
</dbReference>
<dbReference type="EMBL" id="CP027433">
    <property type="protein sequence ID" value="AVL99793.1"/>
    <property type="molecule type" value="Genomic_DNA"/>
</dbReference>
<dbReference type="GO" id="GO:0016787">
    <property type="term" value="F:hydrolase activity"/>
    <property type="evidence" value="ECO:0007669"/>
    <property type="project" value="UniProtKB-KW"/>
</dbReference>
<dbReference type="InterPro" id="IPR029058">
    <property type="entry name" value="AB_hydrolase_fold"/>
</dbReference>